<evidence type="ECO:0000256" key="1">
    <source>
        <dbReference type="SAM" id="Phobius"/>
    </source>
</evidence>
<dbReference type="AlphaFoldDB" id="A0A6S6SKR7"/>
<gene>
    <name evidence="2" type="ORF">HELGO_WM13904</name>
</gene>
<organism evidence="2">
    <name type="scientific">uncultured Thiotrichaceae bacterium</name>
    <dbReference type="NCBI Taxonomy" id="298394"/>
    <lineage>
        <taxon>Bacteria</taxon>
        <taxon>Pseudomonadati</taxon>
        <taxon>Pseudomonadota</taxon>
        <taxon>Gammaproteobacteria</taxon>
        <taxon>Thiotrichales</taxon>
        <taxon>Thiotrichaceae</taxon>
        <taxon>environmental samples</taxon>
    </lineage>
</organism>
<evidence type="ECO:0008006" key="3">
    <source>
        <dbReference type="Google" id="ProtNLM"/>
    </source>
</evidence>
<name>A0A6S6SKR7_9GAMM</name>
<dbReference type="EMBL" id="CACVAY010000047">
    <property type="protein sequence ID" value="CAA6810808.1"/>
    <property type="molecule type" value="Genomic_DNA"/>
</dbReference>
<feature type="transmembrane region" description="Helical" evidence="1">
    <location>
        <begin position="12"/>
        <end position="34"/>
    </location>
</feature>
<accession>A0A6S6SKR7</accession>
<feature type="transmembrane region" description="Helical" evidence="1">
    <location>
        <begin position="40"/>
        <end position="57"/>
    </location>
</feature>
<proteinExistence type="predicted"/>
<keyword evidence="1" id="KW-1133">Transmembrane helix</keyword>
<keyword evidence="1" id="KW-0472">Membrane</keyword>
<protein>
    <recommendedName>
        <fullName evidence="3">ATP synthase protein I</fullName>
    </recommendedName>
</protein>
<dbReference type="Pfam" id="PF09527">
    <property type="entry name" value="ATPase_gene1"/>
    <property type="match status" value="1"/>
</dbReference>
<sequence length="77" mass="8606">MNDQKPHKPPLLQIGVGNIFASMVISGFIIGYFVDQWLDMTPIFMLSFAVLGFIGGMKKVHGILKYENKENSESDNS</sequence>
<reference evidence="2" key="1">
    <citation type="submission" date="2020-01" db="EMBL/GenBank/DDBJ databases">
        <authorList>
            <person name="Meier V. D."/>
            <person name="Meier V D."/>
        </authorList>
    </citation>
    <scope>NUCLEOTIDE SEQUENCE</scope>
    <source>
        <strain evidence="2">HLG_WM_MAG_07</strain>
    </source>
</reference>
<evidence type="ECO:0000313" key="2">
    <source>
        <dbReference type="EMBL" id="CAA6810808.1"/>
    </source>
</evidence>
<dbReference type="InterPro" id="IPR032820">
    <property type="entry name" value="ATPase_put"/>
</dbReference>
<keyword evidence="1" id="KW-0812">Transmembrane</keyword>